<evidence type="ECO:0000259" key="5">
    <source>
        <dbReference type="Pfam" id="PF00296"/>
    </source>
</evidence>
<dbReference type="OrthoDB" id="7903015at2"/>
<dbReference type="Pfam" id="PF00296">
    <property type="entry name" value="Bac_luciferase"/>
    <property type="match status" value="1"/>
</dbReference>
<comment type="caution">
    <text evidence="6">The sequence shown here is derived from an EMBL/GenBank/DDBJ whole genome shotgun (WGS) entry which is preliminary data.</text>
</comment>
<dbReference type="GO" id="GO:0004497">
    <property type="term" value="F:monooxygenase activity"/>
    <property type="evidence" value="ECO:0007669"/>
    <property type="project" value="UniProtKB-KW"/>
</dbReference>
<dbReference type="InterPro" id="IPR036661">
    <property type="entry name" value="Luciferase-like_sf"/>
</dbReference>
<keyword evidence="7" id="KW-1185">Reference proteome</keyword>
<organism evidence="6 7">
    <name type="scientific">Ilumatobacter fluminis</name>
    <dbReference type="NCBI Taxonomy" id="467091"/>
    <lineage>
        <taxon>Bacteria</taxon>
        <taxon>Bacillati</taxon>
        <taxon>Actinomycetota</taxon>
        <taxon>Acidimicrobiia</taxon>
        <taxon>Acidimicrobiales</taxon>
        <taxon>Ilumatobacteraceae</taxon>
        <taxon>Ilumatobacter</taxon>
    </lineage>
</organism>
<dbReference type="InterPro" id="IPR050766">
    <property type="entry name" value="Bact_Lucif_Oxidored"/>
</dbReference>
<dbReference type="SUPFAM" id="SSF51679">
    <property type="entry name" value="Bacterial luciferase-like"/>
    <property type="match status" value="1"/>
</dbReference>
<gene>
    <name evidence="6" type="ORF">BDK89_2244</name>
</gene>
<dbReference type="GO" id="GO:0016705">
    <property type="term" value="F:oxidoreductase activity, acting on paired donors, with incorporation or reduction of molecular oxygen"/>
    <property type="evidence" value="ECO:0007669"/>
    <property type="project" value="InterPro"/>
</dbReference>
<accession>A0A4R7HZH4</accession>
<dbReference type="Proteomes" id="UP000294558">
    <property type="component" value="Unassembled WGS sequence"/>
</dbReference>
<evidence type="ECO:0000313" key="7">
    <source>
        <dbReference type="Proteomes" id="UP000294558"/>
    </source>
</evidence>
<reference evidence="6 7" key="1">
    <citation type="submission" date="2019-03" db="EMBL/GenBank/DDBJ databases">
        <title>Sequencing the genomes of 1000 actinobacteria strains.</title>
        <authorList>
            <person name="Klenk H.-P."/>
        </authorList>
    </citation>
    <scope>NUCLEOTIDE SEQUENCE [LARGE SCALE GENOMIC DNA]</scope>
    <source>
        <strain evidence="6 7">DSM 18936</strain>
    </source>
</reference>
<feature type="domain" description="Luciferase-like" evidence="5">
    <location>
        <begin position="4"/>
        <end position="306"/>
    </location>
</feature>
<proteinExistence type="inferred from homology"/>
<dbReference type="InterPro" id="IPR011251">
    <property type="entry name" value="Luciferase-like_dom"/>
</dbReference>
<evidence type="ECO:0000313" key="6">
    <source>
        <dbReference type="EMBL" id="TDT16652.1"/>
    </source>
</evidence>
<keyword evidence="2" id="KW-0285">Flavoprotein</keyword>
<evidence type="ECO:0000256" key="2">
    <source>
        <dbReference type="ARBA" id="ARBA00022630"/>
    </source>
</evidence>
<name>A0A4R7HZH4_9ACTN</name>
<evidence type="ECO:0000256" key="4">
    <source>
        <dbReference type="ARBA" id="ARBA00023033"/>
    </source>
</evidence>
<protein>
    <submittedName>
        <fullName evidence="6">Limonene 1,2-monooxygenase</fullName>
    </submittedName>
</protein>
<evidence type="ECO:0000256" key="3">
    <source>
        <dbReference type="ARBA" id="ARBA00023002"/>
    </source>
</evidence>
<sequence>MRLRFGTFMAPFHPPEHNPTLSLEADLDLLEHLDTLGFDEAWIGEHHSAGSEIIASPEIFIAAAAARTQRIKLGTGVVSLPYHNPLWTAERIVLLDHLTRGRIMLGVGPGALPTDAAMLGLEPSQMRPLLEEYMEIVMQLLTTDEPVNYSSERLTLSDARLHLRPYSDPLFDVAVAAVASPSGAKLAGRYGAGVLSLGATVAIGMDVLAHHWTIQEEVAAQHGQVADREKWRLVGLMHLAETEEEARRDVEYGITQWFRYFQNVAAFPQMAVEGGDIDEMVSFVNGGLGVIGTPDQAIAQIEELLEQSNGGFGAYLTLSHNWANNQATKKSYELFARHVMPRFQGSVSSLIGAADRAQQSRPELAEKQLVAVDEAAQRYEAEKAHA</sequence>
<keyword evidence="4 6" id="KW-0503">Monooxygenase</keyword>
<dbReference type="AlphaFoldDB" id="A0A4R7HZH4"/>
<dbReference type="PANTHER" id="PTHR30137">
    <property type="entry name" value="LUCIFERASE-LIKE MONOOXYGENASE"/>
    <property type="match status" value="1"/>
</dbReference>
<evidence type="ECO:0000256" key="1">
    <source>
        <dbReference type="ARBA" id="ARBA00010426"/>
    </source>
</evidence>
<dbReference type="GO" id="GO:0005829">
    <property type="term" value="C:cytosol"/>
    <property type="evidence" value="ECO:0007669"/>
    <property type="project" value="TreeGrafter"/>
</dbReference>
<dbReference type="Gene3D" id="3.20.20.30">
    <property type="entry name" value="Luciferase-like domain"/>
    <property type="match status" value="1"/>
</dbReference>
<dbReference type="EMBL" id="SOAU01000001">
    <property type="protein sequence ID" value="TDT16652.1"/>
    <property type="molecule type" value="Genomic_DNA"/>
</dbReference>
<dbReference type="PANTHER" id="PTHR30137:SF16">
    <property type="entry name" value="BLL0895 PROTEIN"/>
    <property type="match status" value="1"/>
</dbReference>
<keyword evidence="3" id="KW-0560">Oxidoreductase</keyword>
<comment type="similarity">
    <text evidence="1">Belongs to the bacterial luciferase oxidoreductase family.</text>
</comment>